<evidence type="ECO:0000313" key="7">
    <source>
        <dbReference type="Proteomes" id="UP001381693"/>
    </source>
</evidence>
<dbReference type="Proteomes" id="UP001381693">
    <property type="component" value="Unassembled WGS sequence"/>
</dbReference>
<gene>
    <name evidence="6" type="ORF">SK128_007804</name>
</gene>
<evidence type="ECO:0000313" key="6">
    <source>
        <dbReference type="EMBL" id="KAK7078205.1"/>
    </source>
</evidence>
<feature type="non-terminal residue" evidence="6">
    <location>
        <position position="1"/>
    </location>
</feature>
<feature type="coiled-coil region" evidence="4">
    <location>
        <begin position="56"/>
        <end position="83"/>
    </location>
</feature>
<dbReference type="InterPro" id="IPR013783">
    <property type="entry name" value="Ig-like_fold"/>
</dbReference>
<dbReference type="InterPro" id="IPR036179">
    <property type="entry name" value="Ig-like_dom_sf"/>
</dbReference>
<reference evidence="6 7" key="1">
    <citation type="submission" date="2023-11" db="EMBL/GenBank/DDBJ databases">
        <title>Halocaridina rubra genome assembly.</title>
        <authorList>
            <person name="Smith C."/>
        </authorList>
    </citation>
    <scope>NUCLEOTIDE SEQUENCE [LARGE SCALE GENOMIC DNA]</scope>
    <source>
        <strain evidence="6">EP-1</strain>
        <tissue evidence="6">Whole</tissue>
    </source>
</reference>
<dbReference type="InterPro" id="IPR003598">
    <property type="entry name" value="Ig_sub2"/>
</dbReference>
<evidence type="ECO:0000256" key="1">
    <source>
        <dbReference type="ARBA" id="ARBA00004167"/>
    </source>
</evidence>
<dbReference type="SMART" id="SM00409">
    <property type="entry name" value="IG"/>
    <property type="match status" value="5"/>
</dbReference>
<dbReference type="Gene3D" id="2.60.40.10">
    <property type="entry name" value="Immunoglobulins"/>
    <property type="match status" value="5"/>
</dbReference>
<keyword evidence="3" id="KW-1015">Disulfide bond</keyword>
<evidence type="ECO:0000256" key="4">
    <source>
        <dbReference type="SAM" id="Coils"/>
    </source>
</evidence>
<dbReference type="SUPFAM" id="SSF48726">
    <property type="entry name" value="Immunoglobulin"/>
    <property type="match status" value="4"/>
</dbReference>
<dbReference type="SMART" id="SM00408">
    <property type="entry name" value="IGc2"/>
    <property type="match status" value="1"/>
</dbReference>
<comment type="subcellular location">
    <subcellularLocation>
        <location evidence="1">Membrane</location>
        <topology evidence="1">Single-pass membrane protein</topology>
    </subcellularLocation>
</comment>
<evidence type="ECO:0000259" key="5">
    <source>
        <dbReference type="PROSITE" id="PS50835"/>
    </source>
</evidence>
<dbReference type="PROSITE" id="PS50835">
    <property type="entry name" value="IG_LIKE"/>
    <property type="match status" value="3"/>
</dbReference>
<evidence type="ECO:0000256" key="3">
    <source>
        <dbReference type="ARBA" id="ARBA00023157"/>
    </source>
</evidence>
<accession>A0AAN9AAN8</accession>
<feature type="domain" description="Ig-like" evidence="5">
    <location>
        <begin position="127"/>
        <end position="230"/>
    </location>
</feature>
<dbReference type="AlphaFoldDB" id="A0AAN9AAN8"/>
<protein>
    <recommendedName>
        <fullName evidence="5">Ig-like domain-containing protein</fullName>
    </recommendedName>
</protein>
<dbReference type="PANTHER" id="PTHR23278:SF19">
    <property type="entry name" value="OBSCURIN"/>
    <property type="match status" value="1"/>
</dbReference>
<dbReference type="GO" id="GO:0016020">
    <property type="term" value="C:membrane"/>
    <property type="evidence" value="ECO:0007669"/>
    <property type="project" value="UniProtKB-SubCell"/>
</dbReference>
<keyword evidence="2" id="KW-0472">Membrane</keyword>
<dbReference type="InterPro" id="IPR013162">
    <property type="entry name" value="CD80_C2-set"/>
</dbReference>
<name>A0AAN9AAN8_HALRR</name>
<dbReference type="InterPro" id="IPR007110">
    <property type="entry name" value="Ig-like_dom"/>
</dbReference>
<dbReference type="Pfam" id="PF13927">
    <property type="entry name" value="Ig_3"/>
    <property type="match status" value="2"/>
</dbReference>
<feature type="domain" description="Ig-like" evidence="5">
    <location>
        <begin position="344"/>
        <end position="428"/>
    </location>
</feature>
<keyword evidence="4" id="KW-0175">Coiled coil</keyword>
<dbReference type="PANTHER" id="PTHR23278">
    <property type="entry name" value="SIDESTEP PROTEIN"/>
    <property type="match status" value="1"/>
</dbReference>
<dbReference type="InterPro" id="IPR003599">
    <property type="entry name" value="Ig_sub"/>
</dbReference>
<sequence>VDYREQAGGHPQVWRDNSSSTACRAHLHLSGVDVGLEECTELPTGVTPYMREFKDYEEGLDDLQEMRADYANHQNRKTRKTDDGNFIGGLVLRDIELQDAAVFRCRVDFLMTPTKNARVNLTVVVPPSRVEIAWILNKDRRTGINDFIGPFREGDSPTLICYTKKAWPPPKVLWYEEDELVDESFEVDPKNEAVHNTITLNNLNRGLHGRRFSCIAANSNLTKPTESTVRVKLALNVLSVRMDDIGVLSAGVQTEVQCTVWGSSPQPIVTWTLGDTLLTETNMWVSDDGNRTVSMVILTPEPDHDDAILNCSAHNPVILSHISNYSPKMDFHHDVRKLTVTYPPQVKVTLGRSLEAENIKEGDDLYFECSAVAKPPPFKVTWSHNGEELLSGNGILVSNMTLVLQQVTRANAGMYICHSTNTEGTAASPPLLLDVKYAPVCVSSVVSQHSVAKHENARISCNVLANPPVVEFSWAFNNTAEAVSVPDDRYVVQGTESVVNYTPVTELDYGTLLCWATNAIGQQLHPCVFQIIAADQASHRGRLMTQEVVFSKSHFAFYTSLREFSSTVSMKRNSEDLITPLT</sequence>
<organism evidence="6 7">
    <name type="scientific">Halocaridina rubra</name>
    <name type="common">Hawaiian red shrimp</name>
    <dbReference type="NCBI Taxonomy" id="373956"/>
    <lineage>
        <taxon>Eukaryota</taxon>
        <taxon>Metazoa</taxon>
        <taxon>Ecdysozoa</taxon>
        <taxon>Arthropoda</taxon>
        <taxon>Crustacea</taxon>
        <taxon>Multicrustacea</taxon>
        <taxon>Malacostraca</taxon>
        <taxon>Eumalacostraca</taxon>
        <taxon>Eucarida</taxon>
        <taxon>Decapoda</taxon>
        <taxon>Pleocyemata</taxon>
        <taxon>Caridea</taxon>
        <taxon>Atyoidea</taxon>
        <taxon>Atyidae</taxon>
        <taxon>Halocaridina</taxon>
    </lineage>
</organism>
<dbReference type="CDD" id="cd00096">
    <property type="entry name" value="Ig"/>
    <property type="match status" value="1"/>
</dbReference>
<dbReference type="Pfam" id="PF08205">
    <property type="entry name" value="C2-set_2"/>
    <property type="match status" value="1"/>
</dbReference>
<dbReference type="EMBL" id="JAXCGZ010007951">
    <property type="protein sequence ID" value="KAK7078205.1"/>
    <property type="molecule type" value="Genomic_DNA"/>
</dbReference>
<proteinExistence type="predicted"/>
<evidence type="ECO:0000256" key="2">
    <source>
        <dbReference type="ARBA" id="ARBA00023136"/>
    </source>
</evidence>
<comment type="caution">
    <text evidence="6">The sequence shown here is derived from an EMBL/GenBank/DDBJ whole genome shotgun (WGS) entry which is preliminary data.</text>
</comment>
<keyword evidence="7" id="KW-1185">Reference proteome</keyword>
<feature type="domain" description="Ig-like" evidence="5">
    <location>
        <begin position="439"/>
        <end position="525"/>
    </location>
</feature>